<protein>
    <submittedName>
        <fullName evidence="5">Site-specific recombinase XerD</fullName>
    </submittedName>
</protein>
<dbReference type="InterPro" id="IPR004107">
    <property type="entry name" value="Integrase_SAM-like_N"/>
</dbReference>
<dbReference type="InterPro" id="IPR010998">
    <property type="entry name" value="Integrase_recombinase_N"/>
</dbReference>
<dbReference type="RefSeq" id="WP_246462544.1">
    <property type="nucleotide sequence ID" value="NZ_JACHEF010000022.1"/>
</dbReference>
<sequence length="73" mass="8575">MSRDDRFPDLMRAFFYEWLVEQRNASIHTVRSYRDTWRLLLRFVAQRAGKKVAMITLADLAASEVAVSPSRRT</sequence>
<organism evidence="5 6">
    <name type="scientific">Mesorhizobium sangaii</name>
    <dbReference type="NCBI Taxonomy" id="505389"/>
    <lineage>
        <taxon>Bacteria</taxon>
        <taxon>Pseudomonadati</taxon>
        <taxon>Pseudomonadota</taxon>
        <taxon>Alphaproteobacteria</taxon>
        <taxon>Hyphomicrobiales</taxon>
        <taxon>Phyllobacteriaceae</taxon>
        <taxon>Mesorhizobium</taxon>
    </lineage>
</organism>
<dbReference type="Proteomes" id="UP000556329">
    <property type="component" value="Unassembled WGS sequence"/>
</dbReference>
<evidence type="ECO:0000313" key="5">
    <source>
        <dbReference type="EMBL" id="MBB6414382.1"/>
    </source>
</evidence>
<dbReference type="EMBL" id="JACHEF010000022">
    <property type="protein sequence ID" value="MBB6414382.1"/>
    <property type="molecule type" value="Genomic_DNA"/>
</dbReference>
<dbReference type="PROSITE" id="PS51900">
    <property type="entry name" value="CB"/>
    <property type="match status" value="1"/>
</dbReference>
<proteinExistence type="predicted"/>
<keyword evidence="1" id="KW-0229">DNA integration</keyword>
<feature type="domain" description="Core-binding (CB)" evidence="4">
    <location>
        <begin position="5"/>
        <end position="73"/>
    </location>
</feature>
<comment type="caution">
    <text evidence="5">The sequence shown here is derived from an EMBL/GenBank/DDBJ whole genome shotgun (WGS) entry which is preliminary data.</text>
</comment>
<reference evidence="5 6" key="1">
    <citation type="submission" date="2020-08" db="EMBL/GenBank/DDBJ databases">
        <title>Genomic Encyclopedia of Type Strains, Phase IV (KMG-IV): sequencing the most valuable type-strain genomes for metagenomic binning, comparative biology and taxonomic classification.</title>
        <authorList>
            <person name="Goeker M."/>
        </authorList>
    </citation>
    <scope>NUCLEOTIDE SEQUENCE [LARGE SCALE GENOMIC DNA]</scope>
    <source>
        <strain evidence="5 6">DSM 100039</strain>
    </source>
</reference>
<accession>A0A841PW28</accession>
<name>A0A841PW28_9HYPH</name>
<dbReference type="GO" id="GO:0003677">
    <property type="term" value="F:DNA binding"/>
    <property type="evidence" value="ECO:0007669"/>
    <property type="project" value="UniProtKB-UniRule"/>
</dbReference>
<dbReference type="Gene3D" id="1.10.150.130">
    <property type="match status" value="1"/>
</dbReference>
<dbReference type="InterPro" id="IPR044068">
    <property type="entry name" value="CB"/>
</dbReference>
<keyword evidence="6" id="KW-1185">Reference proteome</keyword>
<evidence type="ECO:0000256" key="2">
    <source>
        <dbReference type="ARBA" id="ARBA00023125"/>
    </source>
</evidence>
<dbReference type="AlphaFoldDB" id="A0A841PW28"/>
<keyword evidence="2 3" id="KW-0238">DNA-binding</keyword>
<dbReference type="Pfam" id="PF02899">
    <property type="entry name" value="Phage_int_SAM_1"/>
    <property type="match status" value="1"/>
</dbReference>
<evidence type="ECO:0000313" key="6">
    <source>
        <dbReference type="Proteomes" id="UP000556329"/>
    </source>
</evidence>
<dbReference type="GO" id="GO:0015074">
    <property type="term" value="P:DNA integration"/>
    <property type="evidence" value="ECO:0007669"/>
    <property type="project" value="UniProtKB-KW"/>
</dbReference>
<evidence type="ECO:0000256" key="1">
    <source>
        <dbReference type="ARBA" id="ARBA00022908"/>
    </source>
</evidence>
<evidence type="ECO:0000259" key="4">
    <source>
        <dbReference type="PROSITE" id="PS51900"/>
    </source>
</evidence>
<evidence type="ECO:0000256" key="3">
    <source>
        <dbReference type="PROSITE-ProRule" id="PRU01248"/>
    </source>
</evidence>
<gene>
    <name evidence="5" type="ORF">HNQ71_007092</name>
</gene>